<name>A0A8T2MQF8_9TELE</name>
<keyword evidence="3" id="KW-1185">Reference proteome</keyword>
<protein>
    <submittedName>
        <fullName evidence="2">Uncharacterized protein</fullName>
    </submittedName>
</protein>
<organism evidence="2 3">
    <name type="scientific">Albula glossodonta</name>
    <name type="common">roundjaw bonefish</name>
    <dbReference type="NCBI Taxonomy" id="121402"/>
    <lineage>
        <taxon>Eukaryota</taxon>
        <taxon>Metazoa</taxon>
        <taxon>Chordata</taxon>
        <taxon>Craniata</taxon>
        <taxon>Vertebrata</taxon>
        <taxon>Euteleostomi</taxon>
        <taxon>Actinopterygii</taxon>
        <taxon>Neopterygii</taxon>
        <taxon>Teleostei</taxon>
        <taxon>Albuliformes</taxon>
        <taxon>Albulidae</taxon>
        <taxon>Albula</taxon>
    </lineage>
</organism>
<evidence type="ECO:0000313" key="2">
    <source>
        <dbReference type="EMBL" id="KAG9329786.1"/>
    </source>
</evidence>
<evidence type="ECO:0000313" key="3">
    <source>
        <dbReference type="Proteomes" id="UP000824540"/>
    </source>
</evidence>
<reference evidence="2" key="1">
    <citation type="thesis" date="2021" institute="BYU ScholarsArchive" country="Provo, UT, USA">
        <title>Applications of and Algorithms for Genome Assembly and Genomic Analyses with an Emphasis on Marine Teleosts.</title>
        <authorList>
            <person name="Pickett B.D."/>
        </authorList>
    </citation>
    <scope>NUCLEOTIDE SEQUENCE</scope>
    <source>
        <strain evidence="2">HI-2016</strain>
    </source>
</reference>
<gene>
    <name evidence="2" type="ORF">JZ751_029592</name>
</gene>
<comment type="caution">
    <text evidence="2">The sequence shown here is derived from an EMBL/GenBank/DDBJ whole genome shotgun (WGS) entry which is preliminary data.</text>
</comment>
<dbReference type="EMBL" id="JAFBMS010000908">
    <property type="protein sequence ID" value="KAG9329786.1"/>
    <property type="molecule type" value="Genomic_DNA"/>
</dbReference>
<accession>A0A8T2MQF8</accession>
<feature type="region of interest" description="Disordered" evidence="1">
    <location>
        <begin position="104"/>
        <end position="126"/>
    </location>
</feature>
<proteinExistence type="predicted"/>
<dbReference type="AlphaFoldDB" id="A0A8T2MQF8"/>
<evidence type="ECO:0000256" key="1">
    <source>
        <dbReference type="SAM" id="MobiDB-lite"/>
    </source>
</evidence>
<dbReference type="Proteomes" id="UP000824540">
    <property type="component" value="Unassembled WGS sequence"/>
</dbReference>
<sequence>MGCFYSDHTALTLSRHPHGMLLQRSHSAHAQPPPPWDGFTAITQRSRSAATPMGWGAPSLSPLLHSALAVFLHHLKPLFNSLKFSLSGSLSGLMAQTQRVGREGVSDPYYPQTPPCKLKNNAGVSV</sequence>